<evidence type="ECO:0000313" key="2">
    <source>
        <dbReference type="Proteomes" id="UP000280696"/>
    </source>
</evidence>
<proteinExistence type="predicted"/>
<dbReference type="EMBL" id="RAYQ01000001">
    <property type="protein sequence ID" value="RKI94276.1"/>
    <property type="molecule type" value="Genomic_DNA"/>
</dbReference>
<dbReference type="AlphaFoldDB" id="A0A3A9B443"/>
<dbReference type="Proteomes" id="UP000280696">
    <property type="component" value="Unassembled WGS sequence"/>
</dbReference>
<protein>
    <submittedName>
        <fullName evidence="1">Uncharacterized protein</fullName>
    </submittedName>
</protein>
<organism evidence="1 2">
    <name type="scientific">Parablautia intestinalis</name>
    <dbReference type="NCBI Taxonomy" id="2320100"/>
    <lineage>
        <taxon>Bacteria</taxon>
        <taxon>Bacillati</taxon>
        <taxon>Bacillota</taxon>
        <taxon>Clostridia</taxon>
        <taxon>Lachnospirales</taxon>
        <taxon>Lachnospiraceae</taxon>
        <taxon>Parablautia</taxon>
    </lineage>
</organism>
<gene>
    <name evidence="1" type="ORF">D7V94_01635</name>
</gene>
<dbReference type="RefSeq" id="WP_120466120.1">
    <property type="nucleotide sequence ID" value="NZ_RAYQ01000001.1"/>
</dbReference>
<keyword evidence="2" id="KW-1185">Reference proteome</keyword>
<sequence length="230" mass="25805">MGDNDIFVNSMTRACSGFLQSRLAGANAKGVFGFRDTVASLDKSRNADALSTEDMTLEEYKQYIHQKISQIPMHPSQAMSCVAIHITDKGFEAMKKDPDYEKWVLDTLKANFSFNDPWAGICGGSFSVHHFGETKEEYHGEGWNMGFRGGKGSSIFEEESEDSFWEKRAKRHKKYIEQQNEAAMEEKIMGQVLKEAAVRRGDYEGMFAAQSMAQSISFARLLLTPDPAKG</sequence>
<reference evidence="1 2" key="1">
    <citation type="submission" date="2018-09" db="EMBL/GenBank/DDBJ databases">
        <title>Murine metabolic-syndrome-specific gut microbial biobank.</title>
        <authorList>
            <person name="Liu C."/>
        </authorList>
    </citation>
    <scope>NUCLEOTIDE SEQUENCE [LARGE SCALE GENOMIC DNA]</scope>
    <source>
        <strain evidence="1 2">0.1xD8-82</strain>
    </source>
</reference>
<dbReference type="OrthoDB" id="2038942at2"/>
<name>A0A3A9B443_9FIRM</name>
<accession>A0A3A9B443</accession>
<comment type="caution">
    <text evidence="1">The sequence shown here is derived from an EMBL/GenBank/DDBJ whole genome shotgun (WGS) entry which is preliminary data.</text>
</comment>
<evidence type="ECO:0000313" key="1">
    <source>
        <dbReference type="EMBL" id="RKI94276.1"/>
    </source>
</evidence>